<evidence type="ECO:0000313" key="7">
    <source>
        <dbReference type="EMBL" id="TDT34120.1"/>
    </source>
</evidence>
<keyword evidence="4" id="KW-0092">Biotin</keyword>
<gene>
    <name evidence="7" type="ORF">CLV29_1773</name>
</gene>
<dbReference type="InterPro" id="IPR008988">
    <property type="entry name" value="Transcriptional_repressor_C"/>
</dbReference>
<reference evidence="7 8" key="1">
    <citation type="submission" date="2019-03" db="EMBL/GenBank/DDBJ databases">
        <title>Genomic Encyclopedia of Archaeal and Bacterial Type Strains, Phase II (KMG-II): from individual species to whole genera.</title>
        <authorList>
            <person name="Goeker M."/>
        </authorList>
    </citation>
    <scope>NUCLEOTIDE SEQUENCE [LARGE SCALE GENOMIC DNA]</scope>
    <source>
        <strain evidence="7 8">DSM 24323</strain>
    </source>
</reference>
<dbReference type="Pfam" id="PF03099">
    <property type="entry name" value="BPL_LplA_LipB"/>
    <property type="match status" value="1"/>
</dbReference>
<dbReference type="PANTHER" id="PTHR12835">
    <property type="entry name" value="BIOTIN PROTEIN LIGASE"/>
    <property type="match status" value="1"/>
</dbReference>
<evidence type="ECO:0000256" key="5">
    <source>
        <dbReference type="ARBA" id="ARBA00024227"/>
    </source>
</evidence>
<dbReference type="PANTHER" id="PTHR12835:SF5">
    <property type="entry name" value="BIOTIN--PROTEIN LIGASE"/>
    <property type="match status" value="1"/>
</dbReference>
<dbReference type="SUPFAM" id="SSF50037">
    <property type="entry name" value="C-terminal domain of transcriptional repressors"/>
    <property type="match status" value="1"/>
</dbReference>
<dbReference type="GO" id="GO:0005524">
    <property type="term" value="F:ATP binding"/>
    <property type="evidence" value="ECO:0007669"/>
    <property type="project" value="UniProtKB-KW"/>
</dbReference>
<dbReference type="Pfam" id="PF02237">
    <property type="entry name" value="BPL_C"/>
    <property type="match status" value="1"/>
</dbReference>
<dbReference type="CDD" id="cd16442">
    <property type="entry name" value="BPL"/>
    <property type="match status" value="1"/>
</dbReference>
<evidence type="ECO:0000256" key="3">
    <source>
        <dbReference type="ARBA" id="ARBA00022840"/>
    </source>
</evidence>
<evidence type="ECO:0000256" key="2">
    <source>
        <dbReference type="ARBA" id="ARBA00022741"/>
    </source>
</evidence>
<name>A0A4R7J9C8_9ACTN</name>
<accession>A0A4R7J9C8</accession>
<dbReference type="GO" id="GO:0004077">
    <property type="term" value="F:biotin--[biotin carboxyl-carrier protein] ligase activity"/>
    <property type="evidence" value="ECO:0007669"/>
    <property type="project" value="UniProtKB-EC"/>
</dbReference>
<protein>
    <recommendedName>
        <fullName evidence="5">biotin--[biotin carboxyl-carrier protein] ligase</fullName>
        <ecNumber evidence="5">6.3.4.15</ecNumber>
    </recommendedName>
</protein>
<keyword evidence="3" id="KW-0067">ATP-binding</keyword>
<keyword evidence="8" id="KW-1185">Reference proteome</keyword>
<dbReference type="GO" id="GO:0005737">
    <property type="term" value="C:cytoplasm"/>
    <property type="evidence" value="ECO:0007669"/>
    <property type="project" value="TreeGrafter"/>
</dbReference>
<evidence type="ECO:0000259" key="6">
    <source>
        <dbReference type="PROSITE" id="PS51733"/>
    </source>
</evidence>
<dbReference type="InterPro" id="IPR045864">
    <property type="entry name" value="aa-tRNA-synth_II/BPL/LPL"/>
</dbReference>
<organism evidence="7 8">
    <name type="scientific">Naumannella halotolerans</name>
    <dbReference type="NCBI Taxonomy" id="993414"/>
    <lineage>
        <taxon>Bacteria</taxon>
        <taxon>Bacillati</taxon>
        <taxon>Actinomycetota</taxon>
        <taxon>Actinomycetes</taxon>
        <taxon>Propionibacteriales</taxon>
        <taxon>Propionibacteriaceae</taxon>
        <taxon>Naumannella</taxon>
    </lineage>
</organism>
<dbReference type="EC" id="6.3.4.15" evidence="5"/>
<dbReference type="NCBIfam" id="TIGR00121">
    <property type="entry name" value="birA_ligase"/>
    <property type="match status" value="1"/>
</dbReference>
<dbReference type="Gene3D" id="2.30.30.100">
    <property type="match status" value="1"/>
</dbReference>
<keyword evidence="1 7" id="KW-0436">Ligase</keyword>
<dbReference type="RefSeq" id="WP_166649187.1">
    <property type="nucleotide sequence ID" value="NZ_SOAW01000001.1"/>
</dbReference>
<dbReference type="Gene3D" id="3.30.930.10">
    <property type="entry name" value="Bira Bifunctional Protein, Domain 2"/>
    <property type="match status" value="1"/>
</dbReference>
<keyword evidence="2" id="KW-0547">Nucleotide-binding</keyword>
<proteinExistence type="predicted"/>
<dbReference type="InterPro" id="IPR004408">
    <property type="entry name" value="Biotin_CoA_COase_ligase"/>
</dbReference>
<evidence type="ECO:0000256" key="4">
    <source>
        <dbReference type="ARBA" id="ARBA00023267"/>
    </source>
</evidence>
<sequence length="283" mass="30321">MQENAAGEQSATEDPESRRVDEAGLRTILRDRWREVRVVDVTGSTNADLAAAVARGEAGAGTVLLAGHQVAGRGRLGRSWGAPAWTSVATSVVLRPARSVLTWSWFPLLVGLSVATGITRSTGLPPLLKWPNDVLIDDRKVCGILGQHLPGTPPSVVLGFGLNTWLDQTELPVPTAGSLSLACADHGLPAPDATRVLGEILLDLADRLVDFETGPEAEAIERSRQAWLRLSDTVGRDVRVELGDSRFHGRAESIDTDGRLLVRAGETVRAFSAGDVVHLRRQD</sequence>
<dbReference type="EMBL" id="SOAW01000001">
    <property type="protein sequence ID" value="TDT34120.1"/>
    <property type="molecule type" value="Genomic_DNA"/>
</dbReference>
<dbReference type="Proteomes" id="UP000295371">
    <property type="component" value="Unassembled WGS sequence"/>
</dbReference>
<dbReference type="PROSITE" id="PS51733">
    <property type="entry name" value="BPL_LPL_CATALYTIC"/>
    <property type="match status" value="1"/>
</dbReference>
<dbReference type="InterPro" id="IPR003142">
    <property type="entry name" value="BPL_C"/>
</dbReference>
<comment type="caution">
    <text evidence="7">The sequence shown here is derived from an EMBL/GenBank/DDBJ whole genome shotgun (WGS) entry which is preliminary data.</text>
</comment>
<dbReference type="AlphaFoldDB" id="A0A4R7J9C8"/>
<evidence type="ECO:0000313" key="8">
    <source>
        <dbReference type="Proteomes" id="UP000295371"/>
    </source>
</evidence>
<dbReference type="InterPro" id="IPR004143">
    <property type="entry name" value="BPL_LPL_catalytic"/>
</dbReference>
<feature type="domain" description="BPL/LPL catalytic" evidence="6">
    <location>
        <begin position="22"/>
        <end position="212"/>
    </location>
</feature>
<evidence type="ECO:0000256" key="1">
    <source>
        <dbReference type="ARBA" id="ARBA00022598"/>
    </source>
</evidence>
<dbReference type="SUPFAM" id="SSF55681">
    <property type="entry name" value="Class II aaRS and biotin synthetases"/>
    <property type="match status" value="1"/>
</dbReference>